<dbReference type="EnsemblMetazoa" id="GBRI032807-RA">
    <property type="protein sequence ID" value="GBRI032807-PA"/>
    <property type="gene ID" value="GBRI032807"/>
</dbReference>
<accession>A0A1A9WUM0</accession>
<proteinExistence type="predicted"/>
<dbReference type="Proteomes" id="UP000091820">
    <property type="component" value="Unassembled WGS sequence"/>
</dbReference>
<dbReference type="VEuPathDB" id="VectorBase:GBRI032807"/>
<keyword evidence="1" id="KW-0472">Membrane</keyword>
<name>A0A1A9WUM0_9MUSC</name>
<reference evidence="2" key="2">
    <citation type="submission" date="2020-05" db="UniProtKB">
        <authorList>
            <consortium name="EnsemblMetazoa"/>
        </authorList>
    </citation>
    <scope>IDENTIFICATION</scope>
    <source>
        <strain evidence="2">IAEA</strain>
    </source>
</reference>
<feature type="transmembrane region" description="Helical" evidence="1">
    <location>
        <begin position="133"/>
        <end position="153"/>
    </location>
</feature>
<sequence>MFTAYAHDIRHTQQFPQSRYILSMKNLLVVNYGTIYSALTSVRRIECNESNDIKFSQRTTLIQICRDTKNVLNAINKIDSNCQFLQVLYLYTIVPPQIAENNTRQEGPFLRIPTATLNMKLLLDKIKRAKRKLNVNVLRIAVYCVPTLLVLAIEHKAKVNLN</sequence>
<evidence type="ECO:0000313" key="3">
    <source>
        <dbReference type="Proteomes" id="UP000091820"/>
    </source>
</evidence>
<evidence type="ECO:0000313" key="2">
    <source>
        <dbReference type="EnsemblMetazoa" id="GBRI032807-PA"/>
    </source>
</evidence>
<protein>
    <submittedName>
        <fullName evidence="2">Uncharacterized protein</fullName>
    </submittedName>
</protein>
<evidence type="ECO:0000256" key="1">
    <source>
        <dbReference type="SAM" id="Phobius"/>
    </source>
</evidence>
<reference evidence="3" key="1">
    <citation type="submission" date="2014-03" db="EMBL/GenBank/DDBJ databases">
        <authorList>
            <person name="Aksoy S."/>
            <person name="Warren W."/>
            <person name="Wilson R.K."/>
        </authorList>
    </citation>
    <scope>NUCLEOTIDE SEQUENCE [LARGE SCALE GENOMIC DNA]</scope>
    <source>
        <strain evidence="3">IAEA</strain>
    </source>
</reference>
<organism evidence="2 3">
    <name type="scientific">Glossina brevipalpis</name>
    <dbReference type="NCBI Taxonomy" id="37001"/>
    <lineage>
        <taxon>Eukaryota</taxon>
        <taxon>Metazoa</taxon>
        <taxon>Ecdysozoa</taxon>
        <taxon>Arthropoda</taxon>
        <taxon>Hexapoda</taxon>
        <taxon>Insecta</taxon>
        <taxon>Pterygota</taxon>
        <taxon>Neoptera</taxon>
        <taxon>Endopterygota</taxon>
        <taxon>Diptera</taxon>
        <taxon>Brachycera</taxon>
        <taxon>Muscomorpha</taxon>
        <taxon>Hippoboscoidea</taxon>
        <taxon>Glossinidae</taxon>
        <taxon>Glossina</taxon>
    </lineage>
</organism>
<keyword evidence="1" id="KW-0812">Transmembrane</keyword>
<keyword evidence="3" id="KW-1185">Reference proteome</keyword>
<keyword evidence="1" id="KW-1133">Transmembrane helix</keyword>
<dbReference type="AlphaFoldDB" id="A0A1A9WUM0"/>